<evidence type="ECO:0000313" key="2">
    <source>
        <dbReference type="EMBL" id="MED6241323.1"/>
    </source>
</evidence>
<protein>
    <submittedName>
        <fullName evidence="2">Uncharacterized protein</fullName>
    </submittedName>
</protein>
<proteinExistence type="predicted"/>
<gene>
    <name evidence="2" type="ORF">ATANTOWER_009110</name>
</gene>
<accession>A0ABU7ATC6</accession>
<evidence type="ECO:0000256" key="1">
    <source>
        <dbReference type="SAM" id="MobiDB-lite"/>
    </source>
</evidence>
<dbReference type="EMBL" id="JAHUTI010029714">
    <property type="protein sequence ID" value="MED6241323.1"/>
    <property type="molecule type" value="Genomic_DNA"/>
</dbReference>
<comment type="caution">
    <text evidence="2">The sequence shown here is derived from an EMBL/GenBank/DDBJ whole genome shotgun (WGS) entry which is preliminary data.</text>
</comment>
<feature type="region of interest" description="Disordered" evidence="1">
    <location>
        <begin position="1"/>
        <end position="33"/>
    </location>
</feature>
<reference evidence="2 3" key="1">
    <citation type="submission" date="2021-07" db="EMBL/GenBank/DDBJ databases">
        <authorList>
            <person name="Palmer J.M."/>
        </authorList>
    </citation>
    <scope>NUCLEOTIDE SEQUENCE [LARGE SCALE GENOMIC DNA]</scope>
    <source>
        <strain evidence="2 3">AT_MEX2019</strain>
        <tissue evidence="2">Muscle</tissue>
    </source>
</reference>
<keyword evidence="3" id="KW-1185">Reference proteome</keyword>
<sequence length="143" mass="16049">MSLDCGRKPEYPERTHHARGEHSNSMQKDPQPRIKPKTFLLQGNSATHCATVCGRLRFIENIYTGVSGINLPMGEVAVHTEKSSIMLCSGLTRVWALEPLFVGENTRYQFKIKFGNQKGLRTALVEKSPSILPETEIVMKFTS</sequence>
<dbReference type="Proteomes" id="UP001345963">
    <property type="component" value="Unassembled WGS sequence"/>
</dbReference>
<feature type="compositionally biased region" description="Basic and acidic residues" evidence="1">
    <location>
        <begin position="1"/>
        <end position="22"/>
    </location>
</feature>
<organism evidence="2 3">
    <name type="scientific">Ataeniobius toweri</name>
    <dbReference type="NCBI Taxonomy" id="208326"/>
    <lineage>
        <taxon>Eukaryota</taxon>
        <taxon>Metazoa</taxon>
        <taxon>Chordata</taxon>
        <taxon>Craniata</taxon>
        <taxon>Vertebrata</taxon>
        <taxon>Euteleostomi</taxon>
        <taxon>Actinopterygii</taxon>
        <taxon>Neopterygii</taxon>
        <taxon>Teleostei</taxon>
        <taxon>Neoteleostei</taxon>
        <taxon>Acanthomorphata</taxon>
        <taxon>Ovalentaria</taxon>
        <taxon>Atherinomorphae</taxon>
        <taxon>Cyprinodontiformes</taxon>
        <taxon>Goodeidae</taxon>
        <taxon>Ataeniobius</taxon>
    </lineage>
</organism>
<name>A0ABU7ATC6_9TELE</name>
<evidence type="ECO:0000313" key="3">
    <source>
        <dbReference type="Proteomes" id="UP001345963"/>
    </source>
</evidence>